<gene>
    <name evidence="2" type="ORF">UFOVP467_50</name>
    <name evidence="3" type="ORF">UFOVP657_61</name>
</gene>
<sequence length="1247" mass="132267">MNVSALTAMILGQMPGGKSGGPQPTAGAMPPPPPPPSEGAAPLPNFKSEALKLIPFAQQGPIRARLRKGEPVEGILSELGTSIPGLTAEHIKTFAPPTVEAPKPITRLTPEAIGDYFKTTVGGQSTATIRPAPIPAKTGGGAASGMTAAPRVSVQSTTRHGSIDEAAAEIDKKILNGEYAAPDGFPKSADGPARIKYIRDMGAKAIDVSTPAPRVKTEGGRVVSALPKAPVPLVTGQAPQTTRSGHMLPRFAPQIDVQALTDKLYSPQRSTGLLDVFDSVVQGANAGNKSLGEKLKVVHGLAKSGRDYGVWGTLGTAFVQNEGNKDAQDLILNIARGTTSLATANETAEERGWTGEYTKPIVDAWGQTVSDAMKTLESGSATDIKRLNARIGTSLTKNSNLSAFVSNVPFGEFKQFGFSGINKVDKPAPISIKDVAPTILKSAGTVVQNRMEGEFKSSGRPGLREASLAMGRFVDALVNNPHSPIGVQLTKQIENTLNLNDKGTMTPQKMQEIISFVSMSRSNKARVGGPTVPTYVANLVNNLNLPNQLLSGLGMSWSHPDFVRDIDAATDLLTNKASTDWGQIHKSLLPHLNERALSNIMPRTANALTANMDPADVKKQLGEGTLYTPEQGKLDLYLKTLRNSAIKSGIASNQLNFGIFADPNSAEAGRIANLGLGGQRMLETVKSQNPELYASLVDRALAAPNKKGVRSIPGLRFTGEINADTQLSTQLSNRIWHAVFNPNSPTAQGTSMSVLGELGKVLPEFAAELRPGGAPVKSVATVIPAQKQRAQTADVVKPDVAPFTGDDYNRMWMLWQRLGTDTNPTVKKAINFQLQNMNDKLIKSIGVKYAASGGTGTQKVKSTTAGESTETVQRLLRVEGDKLAKSQGDSAVFQEFRNHIAKLTKTGQVGNTDNVVKVVDMLNGLDPTRKMPTLQLFQPSATRRAVTTNPLGMSNQEFTSFGREAEAIIKTFGNAGDLTNYTDQRGEMAPGERFLRKLSNPQTGPATLQRITELIGEAKQGIASPGRRPAVKTSRFSPTETAALGSVVRQSKTRRAELAGDPITGAGNSLGRSMVSNASIIGDKGPAYPAPAPAQLSDLVHQPFMGKQTPQEWLSEWNGAARNLPAADAKTAMWLGRQLTNGKTLTQVMAYDPSGTKEQNASHQEAITGVMKLMAQRSPKLGVNPVSLELDAPSTGARGVVKYNAEPAETSTAGRTPQQKRRGALLGRGLLGFGAGVGAATGINARR</sequence>
<dbReference type="EMBL" id="LR796634">
    <property type="protein sequence ID" value="CAB4156464.1"/>
    <property type="molecule type" value="Genomic_DNA"/>
</dbReference>
<organism evidence="3">
    <name type="scientific">uncultured Caudovirales phage</name>
    <dbReference type="NCBI Taxonomy" id="2100421"/>
    <lineage>
        <taxon>Viruses</taxon>
        <taxon>Duplodnaviria</taxon>
        <taxon>Heunggongvirae</taxon>
        <taxon>Uroviricota</taxon>
        <taxon>Caudoviricetes</taxon>
        <taxon>Peduoviridae</taxon>
        <taxon>Maltschvirus</taxon>
        <taxon>Maltschvirus maltsch</taxon>
    </lineage>
</organism>
<reference evidence="3" key="1">
    <citation type="submission" date="2020-04" db="EMBL/GenBank/DDBJ databases">
        <authorList>
            <person name="Chiriac C."/>
            <person name="Salcher M."/>
            <person name="Ghai R."/>
            <person name="Kavagutti S V."/>
        </authorList>
    </citation>
    <scope>NUCLEOTIDE SEQUENCE</scope>
</reference>
<name>A0A6J5NME1_9CAUD</name>
<evidence type="ECO:0000313" key="2">
    <source>
        <dbReference type="EMBL" id="CAB4145010.1"/>
    </source>
</evidence>
<dbReference type="EMBL" id="LR796441">
    <property type="protein sequence ID" value="CAB4145010.1"/>
    <property type="molecule type" value="Genomic_DNA"/>
</dbReference>
<accession>A0A6J5NME1</accession>
<feature type="region of interest" description="Disordered" evidence="1">
    <location>
        <begin position="12"/>
        <end position="45"/>
    </location>
</feature>
<evidence type="ECO:0000256" key="1">
    <source>
        <dbReference type="SAM" id="MobiDB-lite"/>
    </source>
</evidence>
<protein>
    <submittedName>
        <fullName evidence="3">Uncharacterized protein</fullName>
    </submittedName>
</protein>
<evidence type="ECO:0000313" key="3">
    <source>
        <dbReference type="EMBL" id="CAB4156464.1"/>
    </source>
</evidence>
<proteinExistence type="predicted"/>
<feature type="region of interest" description="Disordered" evidence="1">
    <location>
        <begin position="127"/>
        <end position="146"/>
    </location>
</feature>